<keyword evidence="2" id="KW-0731">Sigma factor</keyword>
<protein>
    <recommendedName>
        <fullName evidence="5">RNA polymerase sigma-70 region 2 domain-containing protein</fullName>
    </recommendedName>
</protein>
<dbReference type="GO" id="GO:0016987">
    <property type="term" value="F:sigma factor activity"/>
    <property type="evidence" value="ECO:0007669"/>
    <property type="project" value="UniProtKB-KW"/>
</dbReference>
<comment type="caution">
    <text evidence="6">The sequence shown here is derived from an EMBL/GenBank/DDBJ whole genome shotgun (WGS) entry which is preliminary data.</text>
</comment>
<keyword evidence="3" id="KW-0238">DNA-binding</keyword>
<dbReference type="InterPro" id="IPR013324">
    <property type="entry name" value="RNA_pol_sigma_r3/r4-like"/>
</dbReference>
<dbReference type="NCBIfam" id="TIGR02937">
    <property type="entry name" value="sigma70-ECF"/>
    <property type="match status" value="1"/>
</dbReference>
<dbReference type="AlphaFoldDB" id="A0A1F8BIV0"/>
<accession>A0A1F8BIV0</accession>
<dbReference type="GO" id="GO:0006352">
    <property type="term" value="P:DNA-templated transcription initiation"/>
    <property type="evidence" value="ECO:0007669"/>
    <property type="project" value="InterPro"/>
</dbReference>
<name>A0A1F8BIV0_9BACT</name>
<evidence type="ECO:0000256" key="4">
    <source>
        <dbReference type="ARBA" id="ARBA00023163"/>
    </source>
</evidence>
<evidence type="ECO:0000256" key="3">
    <source>
        <dbReference type="ARBA" id="ARBA00023125"/>
    </source>
</evidence>
<dbReference type="InterPro" id="IPR000943">
    <property type="entry name" value="RNA_pol_sigma70"/>
</dbReference>
<dbReference type="Proteomes" id="UP000177082">
    <property type="component" value="Unassembled WGS sequence"/>
</dbReference>
<dbReference type="PRINTS" id="PR00046">
    <property type="entry name" value="SIGMA70FCT"/>
</dbReference>
<dbReference type="PANTHER" id="PTHR30603">
    <property type="entry name" value="RNA POLYMERASE SIGMA FACTOR RPO"/>
    <property type="match status" value="1"/>
</dbReference>
<evidence type="ECO:0000256" key="2">
    <source>
        <dbReference type="ARBA" id="ARBA00023082"/>
    </source>
</evidence>
<feature type="domain" description="RNA polymerase sigma-70 region 2" evidence="5">
    <location>
        <begin position="90"/>
        <end position="160"/>
    </location>
</feature>
<dbReference type="InterPro" id="IPR050239">
    <property type="entry name" value="Sigma-70_RNA_pol_init_factors"/>
</dbReference>
<dbReference type="GO" id="GO:0003677">
    <property type="term" value="F:DNA binding"/>
    <property type="evidence" value="ECO:0007669"/>
    <property type="project" value="UniProtKB-KW"/>
</dbReference>
<dbReference type="SUPFAM" id="SSF88659">
    <property type="entry name" value="Sigma3 and sigma4 domains of RNA polymerase sigma factors"/>
    <property type="match status" value="1"/>
</dbReference>
<organism evidence="6 7">
    <name type="scientific">Candidatus Woesebacteria bacterium RIFCSPLOWO2_01_FULL_39_21</name>
    <dbReference type="NCBI Taxonomy" id="1802519"/>
    <lineage>
        <taxon>Bacteria</taxon>
        <taxon>Candidatus Woeseibacteriota</taxon>
    </lineage>
</organism>
<dbReference type="Gene3D" id="1.10.601.10">
    <property type="entry name" value="RNA Polymerase Primary Sigma Factor"/>
    <property type="match status" value="1"/>
</dbReference>
<dbReference type="Pfam" id="PF04542">
    <property type="entry name" value="Sigma70_r2"/>
    <property type="match status" value="1"/>
</dbReference>
<dbReference type="InterPro" id="IPR013325">
    <property type="entry name" value="RNA_pol_sigma_r2"/>
</dbReference>
<gene>
    <name evidence="6" type="ORF">A2961_02600</name>
</gene>
<dbReference type="EMBL" id="MGHF01000010">
    <property type="protein sequence ID" value="OGM63996.1"/>
    <property type="molecule type" value="Genomic_DNA"/>
</dbReference>
<evidence type="ECO:0000259" key="5">
    <source>
        <dbReference type="Pfam" id="PF04542"/>
    </source>
</evidence>
<dbReference type="InterPro" id="IPR007627">
    <property type="entry name" value="RNA_pol_sigma70_r2"/>
</dbReference>
<dbReference type="SUPFAM" id="SSF88946">
    <property type="entry name" value="Sigma2 domain of RNA polymerase sigma factors"/>
    <property type="match status" value="1"/>
</dbReference>
<sequence length="320" mass="36044">MSSEHHIRKFKGADPGLVGPEEALELMDIYFADVRRDARILLWGEEKLFSKQVMRGHRASLRLSQDHLEPHQRKGLEIKVEEGRSARNSLVVNNLRLVICIANCYRGIGLPFLDVIQEGNTGLIEAAEDYDHTKGARFATFAAWDIRGAITRALADQRRTIRCAEWFTDGLRFFGNVQGALYQEMKREPTIDELTDATGWTRDSVILALSIGPTIDIDGYIKGSGGKRPLSDIVADQNALSPEDALIANGDRLEDKIYRMLDEIPPKYSSIILRYYGLGNHEQQDLTELGIRLGVTRAATSRRHRLGIEALRELAEKTLF</sequence>
<dbReference type="PANTHER" id="PTHR30603:SF60">
    <property type="entry name" value="RNA POLYMERASE SIGMA FACTOR RPOD"/>
    <property type="match status" value="1"/>
</dbReference>
<keyword evidence="4" id="KW-0804">Transcription</keyword>
<keyword evidence="1" id="KW-0805">Transcription regulation</keyword>
<dbReference type="STRING" id="1802519.A2961_02600"/>
<proteinExistence type="predicted"/>
<dbReference type="InterPro" id="IPR014284">
    <property type="entry name" value="RNA_pol_sigma-70_dom"/>
</dbReference>
<reference evidence="6 7" key="1">
    <citation type="journal article" date="2016" name="Nat. Commun.">
        <title>Thousands of microbial genomes shed light on interconnected biogeochemical processes in an aquifer system.</title>
        <authorList>
            <person name="Anantharaman K."/>
            <person name="Brown C.T."/>
            <person name="Hug L.A."/>
            <person name="Sharon I."/>
            <person name="Castelle C.J."/>
            <person name="Probst A.J."/>
            <person name="Thomas B.C."/>
            <person name="Singh A."/>
            <person name="Wilkins M.J."/>
            <person name="Karaoz U."/>
            <person name="Brodie E.L."/>
            <person name="Williams K.H."/>
            <person name="Hubbard S.S."/>
            <person name="Banfield J.F."/>
        </authorList>
    </citation>
    <scope>NUCLEOTIDE SEQUENCE [LARGE SCALE GENOMIC DNA]</scope>
</reference>
<evidence type="ECO:0000256" key="1">
    <source>
        <dbReference type="ARBA" id="ARBA00023015"/>
    </source>
</evidence>
<evidence type="ECO:0000313" key="6">
    <source>
        <dbReference type="EMBL" id="OGM63996.1"/>
    </source>
</evidence>
<evidence type="ECO:0000313" key="7">
    <source>
        <dbReference type="Proteomes" id="UP000177082"/>
    </source>
</evidence>
<dbReference type="Gene3D" id="1.20.140.160">
    <property type="match status" value="1"/>
</dbReference>